<dbReference type="InterPro" id="IPR011542">
    <property type="entry name" value="SUF_FeS_clus_asmbl_SufD"/>
</dbReference>
<dbReference type="InterPro" id="IPR055346">
    <property type="entry name" value="Fe-S_cluster_assembly_SufBD"/>
</dbReference>
<dbReference type="OrthoDB" id="9768262at2"/>
<dbReference type="InterPro" id="IPR037284">
    <property type="entry name" value="SUF_FeS_clus_asmbl_SufBD_sf"/>
</dbReference>
<dbReference type="GO" id="GO:0016226">
    <property type="term" value="P:iron-sulfur cluster assembly"/>
    <property type="evidence" value="ECO:0007669"/>
    <property type="project" value="InterPro"/>
</dbReference>
<dbReference type="EMBL" id="CP006745">
    <property type="protein sequence ID" value="AHC73919.1"/>
    <property type="molecule type" value="Genomic_DNA"/>
</dbReference>
<feature type="domain" description="SUF system FeS cluster assembly SufBD core" evidence="1">
    <location>
        <begin position="169"/>
        <end position="392"/>
    </location>
</feature>
<dbReference type="eggNOG" id="COG0719">
    <property type="taxonomic scope" value="Bacteria"/>
</dbReference>
<dbReference type="InterPro" id="IPR000825">
    <property type="entry name" value="SUF_FeS_clus_asmbl_SufBD_core"/>
</dbReference>
<evidence type="ECO:0000259" key="1">
    <source>
        <dbReference type="Pfam" id="PF01458"/>
    </source>
</evidence>
<dbReference type="HOGENOM" id="CLU_026231_5_2_5"/>
<protein>
    <submittedName>
        <fullName evidence="2">FeS assembly protein SufD</fullName>
    </submittedName>
</protein>
<sequence length="431" mass="47713">MPSNKKHLLPNNIQENSEAEWLGSLFRKAVEDIERSGMQGTMLAEAWRFTDLNSFKVFEPIAATNTAVVSCPKFFAELDAVELHISNGALIWKDTFPEYVDLFDLADRKIAPSWLTEALGSAINTEMHPFAAINTTAFSGGVAMRIRKDAVMKKPIILLVDTQANDKIIVANPRVLVVLEEGAVVDLIEVHTGSGIYINNVVTELIIGKNARIGHYKLQTEDTDAFHIAMNAAHCAANSIYDNFALSTGAKLSRNEISATLDGIHTKYSINGSYLGCSDQHMETVTFIDHAKPSCVSHELYKGVLVNHAQGVFQGKILVRKNAQKTNGYQMNRALLLSKEVKINSKPELEIYADDVMCSHGATVGELDEEQIFYLMARGISKKQARAILVSAYVEEAINYINNLLIRDLFTMVASNWMQQNITDTQDINGS</sequence>
<dbReference type="PANTHER" id="PTHR43575:SF1">
    <property type="entry name" value="PROTEIN ABCI7, CHLOROPLASTIC"/>
    <property type="match status" value="1"/>
</dbReference>
<gene>
    <name evidence="2" type="primary">sufD</name>
    <name evidence="2" type="ORF">P856_713</name>
</gene>
<reference evidence="2 3" key="1">
    <citation type="journal article" date="2013" name="PLoS ONE">
        <title>Bacterial endosymbiosis in a chordate host: long-term co-evolution and conservation of secondary metabolism.</title>
        <authorList>
            <person name="Kwan J.C."/>
            <person name="Schmidt E.W."/>
        </authorList>
    </citation>
    <scope>NUCLEOTIDE SEQUENCE [LARGE SCALE GENOMIC DNA]</scope>
    <source>
        <strain evidence="3">faulkneri L5</strain>
    </source>
</reference>
<dbReference type="Pfam" id="PF01458">
    <property type="entry name" value="SUFBD_core"/>
    <property type="match status" value="1"/>
</dbReference>
<dbReference type="SUPFAM" id="SSF101960">
    <property type="entry name" value="Stabilizer of iron transporter SufD"/>
    <property type="match status" value="1"/>
</dbReference>
<proteinExistence type="predicted"/>
<evidence type="ECO:0000313" key="3">
    <source>
        <dbReference type="Proteomes" id="UP000018700"/>
    </source>
</evidence>
<dbReference type="AlphaFoldDB" id="V9TSM6"/>
<accession>V9TSM6</accession>
<dbReference type="Proteomes" id="UP000018700">
    <property type="component" value="Chromosome"/>
</dbReference>
<dbReference type="PANTHER" id="PTHR43575">
    <property type="entry name" value="PROTEIN ABCI7, CHLOROPLASTIC"/>
    <property type="match status" value="1"/>
</dbReference>
<dbReference type="NCBIfam" id="TIGR01981">
    <property type="entry name" value="sufD"/>
    <property type="match status" value="1"/>
</dbReference>
<evidence type="ECO:0000313" key="2">
    <source>
        <dbReference type="EMBL" id="AHC73919.1"/>
    </source>
</evidence>
<dbReference type="KEGG" id="efk:P856_713"/>
<keyword evidence="3" id="KW-1185">Reference proteome</keyword>
<name>V9TSM6_9PROT</name>
<dbReference type="PATRIC" id="fig|1401328.3.peg.722"/>
<dbReference type="STRING" id="1401328.P856_713"/>
<dbReference type="RefSeq" id="WP_025300796.1">
    <property type="nucleotide sequence ID" value="NZ_CP006745.1"/>
</dbReference>
<organism evidence="2 3">
    <name type="scientific">Candidatus Endolissoclinum faulkneri L5</name>
    <dbReference type="NCBI Taxonomy" id="1401328"/>
    <lineage>
        <taxon>Bacteria</taxon>
        <taxon>Pseudomonadati</taxon>
        <taxon>Pseudomonadota</taxon>
        <taxon>Alphaproteobacteria</taxon>
        <taxon>Rhodospirillales</taxon>
        <taxon>Rhodospirillaceae</taxon>
        <taxon>Candidatus Endolissoclinum</taxon>
    </lineage>
</organism>